<dbReference type="EMBL" id="CAAHFH010000001">
    <property type="protein sequence ID" value="VGO18824.1"/>
    <property type="molecule type" value="Genomic_DNA"/>
</dbReference>
<evidence type="ECO:0000313" key="7">
    <source>
        <dbReference type="Proteomes" id="UP000346198"/>
    </source>
</evidence>
<dbReference type="Proteomes" id="UP000346198">
    <property type="component" value="Unassembled WGS sequence"/>
</dbReference>
<dbReference type="GO" id="GO:0016787">
    <property type="term" value="F:hydrolase activity"/>
    <property type="evidence" value="ECO:0007669"/>
    <property type="project" value="UniProtKB-KW"/>
</dbReference>
<evidence type="ECO:0000256" key="2">
    <source>
        <dbReference type="ARBA" id="ARBA00022729"/>
    </source>
</evidence>
<evidence type="ECO:0000256" key="3">
    <source>
        <dbReference type="ARBA" id="ARBA00022801"/>
    </source>
</evidence>
<feature type="domain" description="Sulfatase N-terminal" evidence="5">
    <location>
        <begin position="27"/>
        <end position="387"/>
    </location>
</feature>
<dbReference type="PROSITE" id="PS00523">
    <property type="entry name" value="SULFATASE_1"/>
    <property type="match status" value="1"/>
</dbReference>
<accession>A0A6C2UHJ8</accession>
<keyword evidence="3" id="KW-0378">Hydrolase</keyword>
<dbReference type="InterPro" id="IPR024607">
    <property type="entry name" value="Sulfatase_CS"/>
</dbReference>
<dbReference type="SUPFAM" id="SSF53649">
    <property type="entry name" value="Alkaline phosphatase-like"/>
    <property type="match status" value="1"/>
</dbReference>
<dbReference type="AlphaFoldDB" id="A0A6C2UHJ8"/>
<keyword evidence="4" id="KW-0325">Glycoprotein</keyword>
<dbReference type="Gene3D" id="3.40.720.10">
    <property type="entry name" value="Alkaline Phosphatase, subunit A"/>
    <property type="match status" value="1"/>
</dbReference>
<sequence length="501" mass="57657">MYELKKWMLMCAVAGAALSGVAEQKRSNILFIFSDDHASEAISAYGSWLKDYAKTPNIDRLAKEGMLFRNLCCNNSICSPSRASVMTGQYDHVNGVMKLGGAIKASSPWLSKELKKGGYQTWLVGKWHIKTKPQGFDDYRVVEGQGTYFDPKYDGPGGIKEEVKGYSSDKYTDKALDWLQDRDRTKPFCMMLQFKAPHHPYDPAPRHMKLLEDVAVPEPPTLYEDIDASNSKLKRYMLERTKFHMVLTPKSKGGKKPKPNESFGYYIRHVEDMEPHEKTNQRDCWRVAYQHMVKTYIRCITAVDENVGRMIDYLEDEGLMEETIIIYTADQGYWLGQHGFYDKRLILDESLKMPFLIRYPRMIKAGTENQDLCSNVDIAPTLLEMTDLPVPGKMQGRSMVPLLKGSSPPDWRDAIWYNYVDQPQHYGIRTKQFTLVHFHGSDEIEFYDNKRDPNQTRSVHDNPEYREIIQSAEIQMKQVMADVGIKQSQLDGFAKKKSGKK</sequence>
<dbReference type="CDD" id="cd16031">
    <property type="entry name" value="G6S_like"/>
    <property type="match status" value="1"/>
</dbReference>
<organism evidence="6 7">
    <name type="scientific">Pontiella sulfatireligans</name>
    <dbReference type="NCBI Taxonomy" id="2750658"/>
    <lineage>
        <taxon>Bacteria</taxon>
        <taxon>Pseudomonadati</taxon>
        <taxon>Kiritimatiellota</taxon>
        <taxon>Kiritimatiellia</taxon>
        <taxon>Kiritimatiellales</taxon>
        <taxon>Pontiellaceae</taxon>
        <taxon>Pontiella</taxon>
    </lineage>
</organism>
<proteinExistence type="inferred from homology"/>
<comment type="similarity">
    <text evidence="1">Belongs to the sulfatase family.</text>
</comment>
<dbReference type="InterPro" id="IPR000917">
    <property type="entry name" value="Sulfatase_N"/>
</dbReference>
<dbReference type="PANTHER" id="PTHR43108">
    <property type="entry name" value="N-ACETYLGLUCOSAMINE-6-SULFATASE FAMILY MEMBER"/>
    <property type="match status" value="1"/>
</dbReference>
<keyword evidence="7" id="KW-1185">Reference proteome</keyword>
<reference evidence="6 7" key="1">
    <citation type="submission" date="2019-04" db="EMBL/GenBank/DDBJ databases">
        <authorList>
            <person name="Van Vliet M D."/>
        </authorList>
    </citation>
    <scope>NUCLEOTIDE SEQUENCE [LARGE SCALE GENOMIC DNA]</scope>
    <source>
        <strain evidence="6 7">F21</strain>
    </source>
</reference>
<dbReference type="PROSITE" id="PS00149">
    <property type="entry name" value="SULFATASE_2"/>
    <property type="match status" value="1"/>
</dbReference>
<evidence type="ECO:0000256" key="1">
    <source>
        <dbReference type="ARBA" id="ARBA00008779"/>
    </source>
</evidence>
<evidence type="ECO:0000256" key="4">
    <source>
        <dbReference type="ARBA" id="ARBA00023180"/>
    </source>
</evidence>
<dbReference type="PANTHER" id="PTHR43108:SF6">
    <property type="entry name" value="N-SULPHOGLUCOSAMINE SULPHOHYDROLASE"/>
    <property type="match status" value="1"/>
</dbReference>
<keyword evidence="2" id="KW-0732">Signal</keyword>
<dbReference type="InterPro" id="IPR017850">
    <property type="entry name" value="Alkaline_phosphatase_core_sf"/>
</dbReference>
<evidence type="ECO:0000313" key="6">
    <source>
        <dbReference type="EMBL" id="VGO18824.1"/>
    </source>
</evidence>
<protein>
    <submittedName>
        <fullName evidence="6">Arylsulfatase</fullName>
    </submittedName>
</protein>
<name>A0A6C2UHJ8_9BACT</name>
<evidence type="ECO:0000259" key="5">
    <source>
        <dbReference type="Pfam" id="PF00884"/>
    </source>
</evidence>
<gene>
    <name evidence="6" type="primary">atsA_92</name>
    <name evidence="6" type="ORF">SCARR_00877</name>
</gene>
<dbReference type="Pfam" id="PF00884">
    <property type="entry name" value="Sulfatase"/>
    <property type="match status" value="1"/>
</dbReference>